<feature type="transmembrane region" description="Helical" evidence="5">
    <location>
        <begin position="50"/>
        <end position="70"/>
    </location>
</feature>
<dbReference type="RefSeq" id="WP_072659174.1">
    <property type="nucleotide sequence ID" value="NZ_BDFD01000005.1"/>
</dbReference>
<protein>
    <recommendedName>
        <fullName evidence="6">TMEM205-like domain-containing protein</fullName>
    </recommendedName>
</protein>
<keyword evidence="4 5" id="KW-0472">Membrane</keyword>
<dbReference type="EMBL" id="BDFD01000005">
    <property type="protein sequence ID" value="GAV19843.1"/>
    <property type="molecule type" value="Genomic_DNA"/>
</dbReference>
<comment type="caution">
    <text evidence="7">The sequence shown here is derived from an EMBL/GenBank/DDBJ whole genome shotgun (WGS) entry which is preliminary data.</text>
</comment>
<evidence type="ECO:0000256" key="3">
    <source>
        <dbReference type="ARBA" id="ARBA00022989"/>
    </source>
</evidence>
<dbReference type="Proteomes" id="UP000231632">
    <property type="component" value="Unassembled WGS sequence"/>
</dbReference>
<dbReference type="STRING" id="1921010.MMIC_P0801"/>
<accession>A0A1L8CLR4</accession>
<dbReference type="GO" id="GO:0016020">
    <property type="term" value="C:membrane"/>
    <property type="evidence" value="ECO:0007669"/>
    <property type="project" value="UniProtKB-SubCell"/>
</dbReference>
<feature type="domain" description="TMEM205-like" evidence="6">
    <location>
        <begin position="13"/>
        <end position="111"/>
    </location>
</feature>
<feature type="transmembrane region" description="Helical" evidence="5">
    <location>
        <begin position="130"/>
        <end position="152"/>
    </location>
</feature>
<sequence length="164" mass="17272">MRVDCIRMGSVRLCLALMLGLLVVPGYVVAPVLFAKAGSVSLAGSLAGDIFHLANMAIIFLAAAVLVFWLRMQKSGALIGRLRWILLLLLAALIMGNEFAVSPVLADLKAQLGPMDQVADDNPQRKLFGMWHGISALIHLVAAISAAALVALGGRAPSKDTCPS</sequence>
<feature type="transmembrane region" description="Helical" evidence="5">
    <location>
        <begin position="82"/>
        <end position="106"/>
    </location>
</feature>
<dbReference type="OrthoDB" id="5797290at2"/>
<comment type="subcellular location">
    <subcellularLocation>
        <location evidence="1">Membrane</location>
    </subcellularLocation>
</comment>
<dbReference type="InterPro" id="IPR025423">
    <property type="entry name" value="TMEM205-like"/>
</dbReference>
<reference evidence="7 8" key="1">
    <citation type="journal article" date="2017" name="Arch. Microbiol.">
        <title>Mariprofundus micogutta sp. nov., a novel iron-oxidizing zetaproteobacterium isolated from a deep-sea hydrothermal field at the Bayonnaise knoll of the Izu-Ogasawara arc, and a description of Mariprofundales ord. nov. and Zetaproteobacteria classis nov.</title>
        <authorList>
            <person name="Makita H."/>
            <person name="Tanaka E."/>
            <person name="Mitsunobu S."/>
            <person name="Miyazaki M."/>
            <person name="Nunoura T."/>
            <person name="Uematsu K."/>
            <person name="Takaki Y."/>
            <person name="Nishi S."/>
            <person name="Shimamura S."/>
            <person name="Takai K."/>
        </authorList>
    </citation>
    <scope>NUCLEOTIDE SEQUENCE [LARGE SCALE GENOMIC DNA]</scope>
    <source>
        <strain evidence="7 8">ET2</strain>
    </source>
</reference>
<name>A0A1L8CLR4_9PROT</name>
<organism evidence="7 8">
    <name type="scientific">Mariprofundus micogutta</name>
    <dbReference type="NCBI Taxonomy" id="1921010"/>
    <lineage>
        <taxon>Bacteria</taxon>
        <taxon>Pseudomonadati</taxon>
        <taxon>Pseudomonadota</taxon>
        <taxon>Candidatius Mariprofundia</taxon>
        <taxon>Mariprofundales</taxon>
        <taxon>Mariprofundaceae</taxon>
        <taxon>Mariprofundus</taxon>
    </lineage>
</organism>
<evidence type="ECO:0000256" key="2">
    <source>
        <dbReference type="ARBA" id="ARBA00022692"/>
    </source>
</evidence>
<evidence type="ECO:0000313" key="8">
    <source>
        <dbReference type="Proteomes" id="UP000231632"/>
    </source>
</evidence>
<dbReference type="Pfam" id="PF13664">
    <property type="entry name" value="DUF4149"/>
    <property type="match status" value="1"/>
</dbReference>
<keyword evidence="2 5" id="KW-0812">Transmembrane</keyword>
<evidence type="ECO:0000256" key="5">
    <source>
        <dbReference type="SAM" id="Phobius"/>
    </source>
</evidence>
<gene>
    <name evidence="7" type="ORF">MMIC_P0801</name>
</gene>
<keyword evidence="3 5" id="KW-1133">Transmembrane helix</keyword>
<evidence type="ECO:0000259" key="6">
    <source>
        <dbReference type="Pfam" id="PF13664"/>
    </source>
</evidence>
<keyword evidence="8" id="KW-1185">Reference proteome</keyword>
<evidence type="ECO:0000256" key="1">
    <source>
        <dbReference type="ARBA" id="ARBA00004370"/>
    </source>
</evidence>
<proteinExistence type="predicted"/>
<evidence type="ECO:0000256" key="4">
    <source>
        <dbReference type="ARBA" id="ARBA00023136"/>
    </source>
</evidence>
<evidence type="ECO:0000313" key="7">
    <source>
        <dbReference type="EMBL" id="GAV19843.1"/>
    </source>
</evidence>
<dbReference type="AlphaFoldDB" id="A0A1L8CLR4"/>